<dbReference type="Gene3D" id="1.20.1090.10">
    <property type="entry name" value="Dehydroquinate synthase-like - alpha domain"/>
    <property type="match status" value="1"/>
</dbReference>
<evidence type="ECO:0000256" key="1">
    <source>
        <dbReference type="ARBA" id="ARBA00023002"/>
    </source>
</evidence>
<organism evidence="4 5">
    <name type="scientific">Propionigenium maris DSM 9537</name>
    <dbReference type="NCBI Taxonomy" id="1123000"/>
    <lineage>
        <taxon>Bacteria</taxon>
        <taxon>Fusobacteriati</taxon>
        <taxon>Fusobacteriota</taxon>
        <taxon>Fusobacteriia</taxon>
        <taxon>Fusobacteriales</taxon>
        <taxon>Fusobacteriaceae</taxon>
        <taxon>Propionigenium</taxon>
    </lineage>
</organism>
<dbReference type="SUPFAM" id="SSF56796">
    <property type="entry name" value="Dehydroquinate synthase-like"/>
    <property type="match status" value="1"/>
</dbReference>
<dbReference type="CDD" id="cd08187">
    <property type="entry name" value="BDH"/>
    <property type="match status" value="1"/>
</dbReference>
<evidence type="ECO:0000313" key="5">
    <source>
        <dbReference type="Proteomes" id="UP001144471"/>
    </source>
</evidence>
<dbReference type="GO" id="GO:0005829">
    <property type="term" value="C:cytosol"/>
    <property type="evidence" value="ECO:0007669"/>
    <property type="project" value="TreeGrafter"/>
</dbReference>
<protein>
    <submittedName>
        <fullName evidence="4">NADH-dependent alcohol dehydrogenase</fullName>
    </submittedName>
</protein>
<dbReference type="InterPro" id="IPR056798">
    <property type="entry name" value="ADH_Fe_C"/>
</dbReference>
<dbReference type="GO" id="GO:1990362">
    <property type="term" value="F:butanol dehydrogenase (NAD+) activity"/>
    <property type="evidence" value="ECO:0007669"/>
    <property type="project" value="InterPro"/>
</dbReference>
<dbReference type="Pfam" id="PF25137">
    <property type="entry name" value="ADH_Fe_C"/>
    <property type="match status" value="1"/>
</dbReference>
<reference evidence="4" key="1">
    <citation type="submission" date="2022-12" db="EMBL/GenBank/DDBJ databases">
        <title>Reference genome sequencing for broad-spectrum identification of bacterial and archaeal isolates by mass spectrometry.</title>
        <authorList>
            <person name="Sekiguchi Y."/>
            <person name="Tourlousse D.M."/>
        </authorList>
    </citation>
    <scope>NUCLEOTIDE SEQUENCE</scope>
    <source>
        <strain evidence="4">10succ1</strain>
    </source>
</reference>
<comment type="caution">
    <text evidence="4">The sequence shown here is derived from an EMBL/GenBank/DDBJ whole genome shotgun (WGS) entry which is preliminary data.</text>
</comment>
<gene>
    <name evidence="4" type="ORF">PM10SUCC1_03250</name>
</gene>
<accession>A0A9W6GIX6</accession>
<evidence type="ECO:0000313" key="4">
    <source>
        <dbReference type="EMBL" id="GLI54810.1"/>
    </source>
</evidence>
<dbReference type="AlphaFoldDB" id="A0A9W6GIX6"/>
<dbReference type="Pfam" id="PF00465">
    <property type="entry name" value="Fe-ADH"/>
    <property type="match status" value="1"/>
</dbReference>
<sequence length="392" mass="43535">MLNFNFYNPTNILFGKDQLRKLDSVVPKDARVLITYGGGSVKRFGTLDRVKEELAKSAREIFEFGGIEPNPQFATLMKAVEVVREKKVDFLLAVGGGSVMDGTKFIAVASNTREFIGKEEKILAFGFKGVPTTREENLPLGTVVTLPATGSEMNNGAVISNGEDKLTVFTPFNFPVFSILDPELTYTLPATQVANGIVDTFIHTVEQYITYPVDARFQDRTAEGILQTLIEIGKKTLDNPTDYDARANLVWCATMALNGLIGAGVPQDWATHMIGHEITGLYGIDHAKTLAVIQPANWKVRREQKREKLVQYAQRVWNIRDGSEDQKIDAAIMRTEEFFHSLGIKTRLSDHNLEERDIEAIVSSLTKHGMTKLSERGDVTPEVVTEILKAAL</sequence>
<dbReference type="RefSeq" id="WP_281832846.1">
    <property type="nucleotide sequence ID" value="NZ_BSDY01000001.1"/>
</dbReference>
<dbReference type="GO" id="GO:0008106">
    <property type="term" value="F:alcohol dehydrogenase (NADP+) activity"/>
    <property type="evidence" value="ECO:0007669"/>
    <property type="project" value="TreeGrafter"/>
</dbReference>
<dbReference type="InterPro" id="IPR001670">
    <property type="entry name" value="ADH_Fe/GldA"/>
</dbReference>
<dbReference type="GO" id="GO:1990002">
    <property type="term" value="F:methylglyoxal reductase (NADPH) (acetol producing) activity"/>
    <property type="evidence" value="ECO:0007669"/>
    <property type="project" value="TreeGrafter"/>
</dbReference>
<dbReference type="FunFam" id="3.40.50.1970:FF:000003">
    <property type="entry name" value="Alcohol dehydrogenase, iron-containing"/>
    <property type="match status" value="1"/>
</dbReference>
<dbReference type="PROSITE" id="PS00060">
    <property type="entry name" value="ADH_IRON_2"/>
    <property type="match status" value="1"/>
</dbReference>
<evidence type="ECO:0000259" key="3">
    <source>
        <dbReference type="Pfam" id="PF25137"/>
    </source>
</evidence>
<name>A0A9W6GIX6_9FUSO</name>
<dbReference type="PANTHER" id="PTHR43633:SF1">
    <property type="entry name" value="ALCOHOL DEHYDROGENASE YQHD"/>
    <property type="match status" value="1"/>
</dbReference>
<dbReference type="Proteomes" id="UP001144471">
    <property type="component" value="Unassembled WGS sequence"/>
</dbReference>
<feature type="domain" description="Fe-containing alcohol dehydrogenase-like C-terminal" evidence="3">
    <location>
        <begin position="194"/>
        <end position="391"/>
    </location>
</feature>
<proteinExistence type="predicted"/>
<feature type="domain" description="Alcohol dehydrogenase iron-type/glycerol dehydrogenase GldA" evidence="2">
    <location>
        <begin position="9"/>
        <end position="182"/>
    </location>
</feature>
<dbReference type="InterPro" id="IPR018211">
    <property type="entry name" value="ADH_Fe_CS"/>
</dbReference>
<dbReference type="PROSITE" id="PS00913">
    <property type="entry name" value="ADH_IRON_1"/>
    <property type="match status" value="1"/>
</dbReference>
<dbReference type="Gene3D" id="3.40.50.1970">
    <property type="match status" value="1"/>
</dbReference>
<evidence type="ECO:0000259" key="2">
    <source>
        <dbReference type="Pfam" id="PF00465"/>
    </source>
</evidence>
<dbReference type="EMBL" id="BSDY01000001">
    <property type="protein sequence ID" value="GLI54810.1"/>
    <property type="molecule type" value="Genomic_DNA"/>
</dbReference>
<keyword evidence="1" id="KW-0560">Oxidoreductase</keyword>
<dbReference type="InterPro" id="IPR044731">
    <property type="entry name" value="BDH-like"/>
</dbReference>
<keyword evidence="5" id="KW-1185">Reference proteome</keyword>
<dbReference type="PANTHER" id="PTHR43633">
    <property type="entry name" value="ALCOHOL DEHYDROGENASE YQHD"/>
    <property type="match status" value="1"/>
</dbReference>
<dbReference type="GO" id="GO:0046872">
    <property type="term" value="F:metal ion binding"/>
    <property type="evidence" value="ECO:0007669"/>
    <property type="project" value="InterPro"/>
</dbReference>